<feature type="transmembrane region" description="Helical" evidence="12">
    <location>
        <begin position="36"/>
        <end position="55"/>
    </location>
</feature>
<evidence type="ECO:0000313" key="14">
    <source>
        <dbReference type="Proteomes" id="UP000223759"/>
    </source>
</evidence>
<dbReference type="PANTHER" id="PTHR28259:SF1">
    <property type="entry name" value="FLUORIDE EXPORT PROTEIN 1-RELATED"/>
    <property type="match status" value="1"/>
</dbReference>
<dbReference type="AlphaFoldDB" id="A0A1R3VXZ8"/>
<keyword evidence="5 12" id="KW-1133">Transmembrane helix</keyword>
<keyword evidence="14" id="KW-1185">Reference proteome</keyword>
<evidence type="ECO:0000256" key="4">
    <source>
        <dbReference type="ARBA" id="ARBA00022692"/>
    </source>
</evidence>
<dbReference type="HAMAP" id="MF_00454">
    <property type="entry name" value="FluC"/>
    <property type="match status" value="1"/>
</dbReference>
<comment type="subcellular location">
    <subcellularLocation>
        <location evidence="1 12">Cell membrane</location>
        <topology evidence="1 12">Multi-pass membrane protein</topology>
    </subcellularLocation>
</comment>
<evidence type="ECO:0000256" key="2">
    <source>
        <dbReference type="ARBA" id="ARBA00022475"/>
    </source>
</evidence>
<keyword evidence="9 12" id="KW-0407">Ion channel</keyword>
<reference evidence="13 14" key="1">
    <citation type="submission" date="2017-01" db="EMBL/GenBank/DDBJ databases">
        <authorList>
            <person name="Mah S.A."/>
            <person name="Swanson W.J."/>
            <person name="Moy G.W."/>
            <person name="Vacquier V.D."/>
        </authorList>
    </citation>
    <scope>NUCLEOTIDE SEQUENCE [LARGE SCALE GENOMIC DNA]</scope>
    <source>
        <strain evidence="13 14">M9</strain>
    </source>
</reference>
<evidence type="ECO:0000256" key="9">
    <source>
        <dbReference type="ARBA" id="ARBA00023303"/>
    </source>
</evidence>
<keyword evidence="7 12" id="KW-0406">Ion transport</keyword>
<keyword evidence="6 12" id="KW-0915">Sodium</keyword>
<organism evidence="13 14">
    <name type="scientific">Ectothiorhodosinus mongolicus</name>
    <dbReference type="NCBI Taxonomy" id="233100"/>
    <lineage>
        <taxon>Bacteria</taxon>
        <taxon>Pseudomonadati</taxon>
        <taxon>Pseudomonadota</taxon>
        <taxon>Gammaproteobacteria</taxon>
        <taxon>Chromatiales</taxon>
        <taxon>Ectothiorhodospiraceae</taxon>
        <taxon>Ectothiorhodosinus</taxon>
    </lineage>
</organism>
<sequence length="130" mass="13936">MSTRWQILTAVALGSALGAGLRYVLVIVLLSSGLPGAIWGTLLANVLGSGLIGWYAGRLQHPLHAFQHSTATQQFVMAGFCGGLTTFSFFSLELLSFLLEQQYGFAGLYLATSLTVWVVAAHIGFRRGCK</sequence>
<comment type="activity regulation">
    <text evidence="12">Na(+) is not transported, but it plays an essential structural role and its presence is essential for fluoride channel function.</text>
</comment>
<keyword evidence="12" id="KW-0479">Metal-binding</keyword>
<feature type="binding site" evidence="12">
    <location>
        <position position="85"/>
    </location>
    <ligand>
        <name>Na(+)</name>
        <dbReference type="ChEBI" id="CHEBI:29101"/>
        <note>structural</note>
    </ligand>
</feature>
<dbReference type="EMBL" id="FTPK01000002">
    <property type="protein sequence ID" value="SIT69322.1"/>
    <property type="molecule type" value="Genomic_DNA"/>
</dbReference>
<keyword evidence="4 12" id="KW-0812">Transmembrane</keyword>
<gene>
    <name evidence="12" type="primary">fluC</name>
    <name evidence="12" type="synonym">crcB</name>
    <name evidence="13" type="ORF">SAMN05216526_1056</name>
</gene>
<dbReference type="PANTHER" id="PTHR28259">
    <property type="entry name" value="FLUORIDE EXPORT PROTEIN 1-RELATED"/>
    <property type="match status" value="1"/>
</dbReference>
<evidence type="ECO:0000256" key="12">
    <source>
        <dbReference type="HAMAP-Rule" id="MF_00454"/>
    </source>
</evidence>
<keyword evidence="8 12" id="KW-0472">Membrane</keyword>
<evidence type="ECO:0000256" key="10">
    <source>
        <dbReference type="ARBA" id="ARBA00035120"/>
    </source>
</evidence>
<feature type="transmembrane region" description="Helical" evidence="12">
    <location>
        <begin position="75"/>
        <end position="99"/>
    </location>
</feature>
<dbReference type="GO" id="GO:0062054">
    <property type="term" value="F:fluoride channel activity"/>
    <property type="evidence" value="ECO:0007669"/>
    <property type="project" value="UniProtKB-UniRule"/>
</dbReference>
<keyword evidence="3" id="KW-0997">Cell inner membrane</keyword>
<keyword evidence="12" id="KW-0813">Transport</keyword>
<dbReference type="InterPro" id="IPR003691">
    <property type="entry name" value="FluC"/>
</dbReference>
<evidence type="ECO:0000256" key="5">
    <source>
        <dbReference type="ARBA" id="ARBA00022989"/>
    </source>
</evidence>
<dbReference type="GO" id="GO:0046872">
    <property type="term" value="F:metal ion binding"/>
    <property type="evidence" value="ECO:0007669"/>
    <property type="project" value="UniProtKB-KW"/>
</dbReference>
<protein>
    <recommendedName>
        <fullName evidence="12">Fluoride-specific ion channel FluC</fullName>
    </recommendedName>
</protein>
<dbReference type="STRING" id="233100.SAMN05216526_1056"/>
<accession>A0A1R3VXZ8</accession>
<dbReference type="OrthoDB" id="9806299at2"/>
<evidence type="ECO:0000313" key="13">
    <source>
        <dbReference type="EMBL" id="SIT69322.1"/>
    </source>
</evidence>
<feature type="transmembrane region" description="Helical" evidence="12">
    <location>
        <begin position="105"/>
        <end position="125"/>
    </location>
</feature>
<dbReference type="GO" id="GO:0140114">
    <property type="term" value="P:cellular detoxification of fluoride"/>
    <property type="evidence" value="ECO:0007669"/>
    <property type="project" value="UniProtKB-UniRule"/>
</dbReference>
<evidence type="ECO:0000256" key="11">
    <source>
        <dbReference type="ARBA" id="ARBA00035585"/>
    </source>
</evidence>
<keyword evidence="2 12" id="KW-1003">Cell membrane</keyword>
<dbReference type="GO" id="GO:0005886">
    <property type="term" value="C:plasma membrane"/>
    <property type="evidence" value="ECO:0007669"/>
    <property type="project" value="UniProtKB-SubCell"/>
</dbReference>
<evidence type="ECO:0000256" key="7">
    <source>
        <dbReference type="ARBA" id="ARBA00023065"/>
    </source>
</evidence>
<dbReference type="Proteomes" id="UP000223759">
    <property type="component" value="Unassembled WGS sequence"/>
</dbReference>
<dbReference type="Pfam" id="PF02537">
    <property type="entry name" value="CRCB"/>
    <property type="match status" value="1"/>
</dbReference>
<name>A0A1R3VXZ8_9GAMM</name>
<feature type="binding site" evidence="12">
    <location>
        <position position="82"/>
    </location>
    <ligand>
        <name>Na(+)</name>
        <dbReference type="ChEBI" id="CHEBI:29101"/>
        <note>structural</note>
    </ligand>
</feature>
<proteinExistence type="inferred from homology"/>
<evidence type="ECO:0000256" key="3">
    <source>
        <dbReference type="ARBA" id="ARBA00022519"/>
    </source>
</evidence>
<feature type="transmembrane region" description="Helical" evidence="12">
    <location>
        <begin position="7"/>
        <end position="30"/>
    </location>
</feature>
<comment type="catalytic activity">
    <reaction evidence="11">
        <text>fluoride(in) = fluoride(out)</text>
        <dbReference type="Rhea" id="RHEA:76159"/>
        <dbReference type="ChEBI" id="CHEBI:17051"/>
    </reaction>
    <physiologicalReaction direction="left-to-right" evidence="11">
        <dbReference type="Rhea" id="RHEA:76160"/>
    </physiologicalReaction>
</comment>
<evidence type="ECO:0000256" key="8">
    <source>
        <dbReference type="ARBA" id="ARBA00023136"/>
    </source>
</evidence>
<comment type="function">
    <text evidence="12">Fluoride-specific ion channel. Important for reducing fluoride concentration in the cell, thus reducing its toxicity.</text>
</comment>
<comment type="similarity">
    <text evidence="10 12">Belongs to the fluoride channel Fluc/FEX (TC 1.A.43) family.</text>
</comment>
<dbReference type="RefSeq" id="WP_076755469.1">
    <property type="nucleotide sequence ID" value="NZ_CP023018.1"/>
</dbReference>
<evidence type="ECO:0000256" key="6">
    <source>
        <dbReference type="ARBA" id="ARBA00023053"/>
    </source>
</evidence>
<evidence type="ECO:0000256" key="1">
    <source>
        <dbReference type="ARBA" id="ARBA00004651"/>
    </source>
</evidence>